<feature type="signal peptide" evidence="2">
    <location>
        <begin position="1"/>
        <end position="27"/>
    </location>
</feature>
<evidence type="ECO:0000313" key="4">
    <source>
        <dbReference type="EMBL" id="MDX8420224.1"/>
    </source>
</evidence>
<dbReference type="Gene3D" id="3.30.10.20">
    <property type="match status" value="3"/>
</dbReference>
<organism evidence="4 5">
    <name type="scientific">Grylomicrobium aquisgranensis</name>
    <dbReference type="NCBI Taxonomy" id="2926318"/>
    <lineage>
        <taxon>Bacteria</taxon>
        <taxon>Bacillati</taxon>
        <taxon>Bacillota</taxon>
        <taxon>Erysipelotrichia</taxon>
        <taxon>Erysipelotrichales</taxon>
        <taxon>Erysipelotrichaceae</taxon>
        <taxon>Grylomicrobium</taxon>
    </lineage>
</organism>
<feature type="compositionally biased region" description="Polar residues" evidence="1">
    <location>
        <begin position="252"/>
        <end position="282"/>
    </location>
</feature>
<dbReference type="PROSITE" id="PS51178">
    <property type="entry name" value="PASTA"/>
    <property type="match status" value="2"/>
</dbReference>
<feature type="compositionally biased region" description="Basic and acidic residues" evidence="1">
    <location>
        <begin position="238"/>
        <end position="251"/>
    </location>
</feature>
<gene>
    <name evidence="4" type="ORF">MOZ60_08970</name>
</gene>
<accession>A0AB35U9B9</accession>
<name>A0AB35U9B9_9FIRM</name>
<dbReference type="RefSeq" id="WP_370596426.1">
    <property type="nucleotide sequence ID" value="NZ_JALBUR010000026.1"/>
</dbReference>
<dbReference type="EMBL" id="JALBUR010000026">
    <property type="protein sequence ID" value="MDX8420224.1"/>
    <property type="molecule type" value="Genomic_DNA"/>
</dbReference>
<protein>
    <submittedName>
        <fullName evidence="4">PASTA domain-containing protein</fullName>
    </submittedName>
</protein>
<dbReference type="Proteomes" id="UP001286174">
    <property type="component" value="Unassembled WGS sequence"/>
</dbReference>
<feature type="region of interest" description="Disordered" evidence="1">
    <location>
        <begin position="238"/>
        <end position="319"/>
    </location>
</feature>
<proteinExistence type="predicted"/>
<evidence type="ECO:0000256" key="1">
    <source>
        <dbReference type="SAM" id="MobiDB-lite"/>
    </source>
</evidence>
<feature type="compositionally biased region" description="Low complexity" evidence="1">
    <location>
        <begin position="283"/>
        <end position="319"/>
    </location>
</feature>
<comment type="caution">
    <text evidence="4">The sequence shown here is derived from an EMBL/GenBank/DDBJ whole genome shotgun (WGS) entry which is preliminary data.</text>
</comment>
<dbReference type="Pfam" id="PF03793">
    <property type="entry name" value="PASTA"/>
    <property type="match status" value="1"/>
</dbReference>
<evidence type="ECO:0000313" key="5">
    <source>
        <dbReference type="Proteomes" id="UP001286174"/>
    </source>
</evidence>
<dbReference type="SMART" id="SM00740">
    <property type="entry name" value="PASTA"/>
    <property type="match status" value="3"/>
</dbReference>
<feature type="domain" description="PASTA" evidence="3">
    <location>
        <begin position="170"/>
        <end position="236"/>
    </location>
</feature>
<keyword evidence="2" id="KW-0732">Signal</keyword>
<feature type="domain" description="PASTA" evidence="3">
    <location>
        <begin position="33"/>
        <end position="98"/>
    </location>
</feature>
<keyword evidence="5" id="KW-1185">Reference proteome</keyword>
<dbReference type="InterPro" id="IPR005543">
    <property type="entry name" value="PASTA_dom"/>
</dbReference>
<dbReference type="AlphaFoldDB" id="A0AB35U9B9"/>
<evidence type="ECO:0000256" key="2">
    <source>
        <dbReference type="SAM" id="SignalP"/>
    </source>
</evidence>
<evidence type="ECO:0000259" key="3">
    <source>
        <dbReference type="PROSITE" id="PS51178"/>
    </source>
</evidence>
<sequence length="381" mass="40874">MSLKLKLGFKIALAAVLTAGAGTGAYAVYTVNASDSIDVPDFSGKAQRIVEIWAKKNNLEDQVKFEQEYSDDVLSDCVISQSARKVSSDGILTFTISQGPDPDKEVELPDFSGKKKDEIEAWFADNYFSNVTYTYTNVTDQDLEDDMFVSMDPTAGTKAKRSDAITVTLATTEIVAPDFSSMSKDDIQKWGDENGVTISFTEKESQILSDGDIMEISAKAGDKLKKGDTITVTIAKHTDSTDTEKSQEEINRQTTDTNATGPTRDSQNAGNSSESGSQTNGESTDSGQNGNTNTNTTPSDNTNTNNDSNNNSTSNSATPDQLSSFVISICANPDVDIPSALAENYPGASFQYSYVSGDSTGIASYYKNSNGVGIVVIKQKQ</sequence>
<feature type="chain" id="PRO_5044276936" evidence="2">
    <location>
        <begin position="28"/>
        <end position="381"/>
    </location>
</feature>
<reference evidence="4 5" key="1">
    <citation type="submission" date="2022-03" db="EMBL/GenBank/DDBJ databases">
        <title>Novel taxa within the pig intestine.</title>
        <authorList>
            <person name="Wylensek D."/>
            <person name="Bishof K."/>
            <person name="Afrizal A."/>
            <person name="Clavel T."/>
        </authorList>
    </citation>
    <scope>NUCLEOTIDE SEQUENCE [LARGE SCALE GENOMIC DNA]</scope>
    <source>
        <strain evidence="4 5">CLA-KB-P133</strain>
    </source>
</reference>
<dbReference type="CDD" id="cd06577">
    <property type="entry name" value="PASTA_pknB"/>
    <property type="match status" value="2"/>
</dbReference>